<comment type="caution">
    <text evidence="1">The sequence shown here is derived from an EMBL/GenBank/DDBJ whole genome shotgun (WGS) entry which is preliminary data.</text>
</comment>
<name>A0AAP0KMI2_9MAGN</name>
<dbReference type="EMBL" id="JBBNAE010000001">
    <property type="protein sequence ID" value="KAK9154097.1"/>
    <property type="molecule type" value="Genomic_DNA"/>
</dbReference>
<evidence type="ECO:0000313" key="2">
    <source>
        <dbReference type="Proteomes" id="UP001417504"/>
    </source>
</evidence>
<protein>
    <submittedName>
        <fullName evidence="1">Uncharacterized protein</fullName>
    </submittedName>
</protein>
<accession>A0AAP0KMI2</accession>
<organism evidence="1 2">
    <name type="scientific">Stephania japonica</name>
    <dbReference type="NCBI Taxonomy" id="461633"/>
    <lineage>
        <taxon>Eukaryota</taxon>
        <taxon>Viridiplantae</taxon>
        <taxon>Streptophyta</taxon>
        <taxon>Embryophyta</taxon>
        <taxon>Tracheophyta</taxon>
        <taxon>Spermatophyta</taxon>
        <taxon>Magnoliopsida</taxon>
        <taxon>Ranunculales</taxon>
        <taxon>Menispermaceae</taxon>
        <taxon>Menispermoideae</taxon>
        <taxon>Cissampelideae</taxon>
        <taxon>Stephania</taxon>
    </lineage>
</organism>
<dbReference type="Proteomes" id="UP001417504">
    <property type="component" value="Unassembled WGS sequence"/>
</dbReference>
<proteinExistence type="predicted"/>
<evidence type="ECO:0000313" key="1">
    <source>
        <dbReference type="EMBL" id="KAK9154097.1"/>
    </source>
</evidence>
<gene>
    <name evidence="1" type="ORF">Sjap_001577</name>
</gene>
<sequence>MQLDAVHSRTARDHSLIIPTERTECEKSDLDGITTGGDGGMTEEINFISSLELCLTKFKAFKGHDQITNGYFEFSLV</sequence>
<reference evidence="1 2" key="1">
    <citation type="submission" date="2024-01" db="EMBL/GenBank/DDBJ databases">
        <title>Genome assemblies of Stephania.</title>
        <authorList>
            <person name="Yang L."/>
        </authorList>
    </citation>
    <scope>NUCLEOTIDE SEQUENCE [LARGE SCALE GENOMIC DNA]</scope>
    <source>
        <strain evidence="1">QJT</strain>
        <tissue evidence="1">Leaf</tissue>
    </source>
</reference>
<dbReference type="AlphaFoldDB" id="A0AAP0KMI2"/>
<keyword evidence="2" id="KW-1185">Reference proteome</keyword>